<protein>
    <submittedName>
        <fullName evidence="1">DUF4276 family protein</fullName>
    </submittedName>
</protein>
<organism evidence="1 2">
    <name type="scientific">Tsukamurella soli</name>
    <dbReference type="NCBI Taxonomy" id="644556"/>
    <lineage>
        <taxon>Bacteria</taxon>
        <taxon>Bacillati</taxon>
        <taxon>Actinomycetota</taxon>
        <taxon>Actinomycetes</taxon>
        <taxon>Mycobacteriales</taxon>
        <taxon>Tsukamurellaceae</taxon>
        <taxon>Tsukamurella</taxon>
    </lineage>
</organism>
<proteinExistence type="predicted"/>
<evidence type="ECO:0000313" key="2">
    <source>
        <dbReference type="Proteomes" id="UP001500635"/>
    </source>
</evidence>
<dbReference type="EMBL" id="BAABFR010000001">
    <property type="protein sequence ID" value="GAA4382857.1"/>
    <property type="molecule type" value="Genomic_DNA"/>
</dbReference>
<dbReference type="InterPro" id="IPR025455">
    <property type="entry name" value="DUF4276"/>
</dbReference>
<sequence>MKEFLAVLLPRIEPQAAFVIHSFDGKTNLLKKLPARLNGLARYHAGPVVVVVDRDQQDCHDLKRQLDEFVTKAGAGTLTQVRAGGRRSAMTVVSRIAVEELEAWYFGDEAAVRAAYPAVPSFAAKSVYRDPDAIGGGTWEAFSRLVSKVPVHRGGLAKIQAARDIAPHMNIEKNRSASFRVFRDGVREILTVGEK</sequence>
<keyword evidence="2" id="KW-1185">Reference proteome</keyword>
<name>A0ABP8J0U7_9ACTN</name>
<dbReference type="Proteomes" id="UP001500635">
    <property type="component" value="Unassembled WGS sequence"/>
</dbReference>
<evidence type="ECO:0000313" key="1">
    <source>
        <dbReference type="EMBL" id="GAA4382857.1"/>
    </source>
</evidence>
<reference evidence="2" key="1">
    <citation type="journal article" date="2019" name="Int. J. Syst. Evol. Microbiol.">
        <title>The Global Catalogue of Microorganisms (GCM) 10K type strain sequencing project: providing services to taxonomists for standard genome sequencing and annotation.</title>
        <authorList>
            <consortium name="The Broad Institute Genomics Platform"/>
            <consortium name="The Broad Institute Genome Sequencing Center for Infectious Disease"/>
            <person name="Wu L."/>
            <person name="Ma J."/>
        </authorList>
    </citation>
    <scope>NUCLEOTIDE SEQUENCE [LARGE SCALE GENOMIC DNA]</scope>
    <source>
        <strain evidence="2">JCM 17688</strain>
    </source>
</reference>
<gene>
    <name evidence="1" type="ORF">GCM10023147_01190</name>
</gene>
<comment type="caution">
    <text evidence="1">The sequence shown here is derived from an EMBL/GenBank/DDBJ whole genome shotgun (WGS) entry which is preliminary data.</text>
</comment>
<accession>A0ABP8J0U7</accession>
<dbReference type="Pfam" id="PF14103">
    <property type="entry name" value="DUF4276"/>
    <property type="match status" value="1"/>
</dbReference>